<evidence type="ECO:0000256" key="1">
    <source>
        <dbReference type="ARBA" id="ARBA00009179"/>
    </source>
</evidence>
<evidence type="ECO:0000256" key="7">
    <source>
        <dbReference type="SAM" id="Phobius"/>
    </source>
</evidence>
<dbReference type="GO" id="GO:0006508">
    <property type="term" value="P:proteolysis"/>
    <property type="evidence" value="ECO:0007669"/>
    <property type="project" value="UniProtKB-KW"/>
</dbReference>
<feature type="compositionally biased region" description="Acidic residues" evidence="6">
    <location>
        <begin position="383"/>
        <end position="393"/>
    </location>
</feature>
<dbReference type="Gene3D" id="3.30.750.44">
    <property type="match status" value="1"/>
</dbReference>
<keyword evidence="3 5" id="KW-0378">Hydrolase</keyword>
<dbReference type="InterPro" id="IPR004447">
    <property type="entry name" value="Peptidase_S41A"/>
</dbReference>
<dbReference type="InterPro" id="IPR005151">
    <property type="entry name" value="Tail-specific_protease"/>
</dbReference>
<dbReference type="GO" id="GO:0004175">
    <property type="term" value="F:endopeptidase activity"/>
    <property type="evidence" value="ECO:0007669"/>
    <property type="project" value="TreeGrafter"/>
</dbReference>
<evidence type="ECO:0000256" key="3">
    <source>
        <dbReference type="ARBA" id="ARBA00022801"/>
    </source>
</evidence>
<dbReference type="InterPro" id="IPR041489">
    <property type="entry name" value="PDZ_6"/>
</dbReference>
<evidence type="ECO:0000313" key="10">
    <source>
        <dbReference type="Proteomes" id="UP000179243"/>
    </source>
</evidence>
<accession>A0A1F7FBP1</accession>
<dbReference type="Pfam" id="PF03572">
    <property type="entry name" value="Peptidase_S41"/>
    <property type="match status" value="1"/>
</dbReference>
<evidence type="ECO:0000256" key="2">
    <source>
        <dbReference type="ARBA" id="ARBA00022670"/>
    </source>
</evidence>
<dbReference type="NCBIfam" id="TIGR00225">
    <property type="entry name" value="prc"/>
    <property type="match status" value="1"/>
</dbReference>
<keyword evidence="7" id="KW-0812">Transmembrane</keyword>
<proteinExistence type="inferred from homology"/>
<dbReference type="SUPFAM" id="SSF52096">
    <property type="entry name" value="ClpP/crotonase"/>
    <property type="match status" value="1"/>
</dbReference>
<dbReference type="CDD" id="cd07560">
    <property type="entry name" value="Peptidase_S41_CPP"/>
    <property type="match status" value="1"/>
</dbReference>
<dbReference type="SUPFAM" id="SSF50156">
    <property type="entry name" value="PDZ domain-like"/>
    <property type="match status" value="1"/>
</dbReference>
<organism evidence="9 10">
    <name type="scientific">Candidatus Raymondbacteria bacterium RIFOXYD12_FULL_49_13</name>
    <dbReference type="NCBI Taxonomy" id="1817890"/>
    <lineage>
        <taxon>Bacteria</taxon>
        <taxon>Raymondiibacteriota</taxon>
    </lineage>
</organism>
<name>A0A1F7FBP1_UNCRA</name>
<dbReference type="GO" id="GO:0007165">
    <property type="term" value="P:signal transduction"/>
    <property type="evidence" value="ECO:0007669"/>
    <property type="project" value="TreeGrafter"/>
</dbReference>
<dbReference type="Gene3D" id="3.90.226.10">
    <property type="entry name" value="2-enoyl-CoA Hydratase, Chain A, domain 1"/>
    <property type="match status" value="1"/>
</dbReference>
<dbReference type="InterPro" id="IPR029045">
    <property type="entry name" value="ClpP/crotonase-like_dom_sf"/>
</dbReference>
<dbReference type="FunFam" id="2.30.42.10:FF:000063">
    <property type="entry name" value="Peptidase, S41 family"/>
    <property type="match status" value="1"/>
</dbReference>
<dbReference type="EMBL" id="MFYX01000075">
    <property type="protein sequence ID" value="OGK04100.1"/>
    <property type="molecule type" value="Genomic_DNA"/>
</dbReference>
<dbReference type="GO" id="GO:0008236">
    <property type="term" value="F:serine-type peptidase activity"/>
    <property type="evidence" value="ECO:0007669"/>
    <property type="project" value="UniProtKB-KW"/>
</dbReference>
<dbReference type="InterPro" id="IPR036034">
    <property type="entry name" value="PDZ_sf"/>
</dbReference>
<dbReference type="SMART" id="SM00228">
    <property type="entry name" value="PDZ"/>
    <property type="match status" value="1"/>
</dbReference>
<dbReference type="SMART" id="SM00245">
    <property type="entry name" value="TSPc"/>
    <property type="match status" value="1"/>
</dbReference>
<keyword evidence="2 5" id="KW-0645">Protease</keyword>
<gene>
    <name evidence="9" type="ORF">A2519_19545</name>
</gene>
<dbReference type="Proteomes" id="UP000179243">
    <property type="component" value="Unassembled WGS sequence"/>
</dbReference>
<comment type="caution">
    <text evidence="9">The sequence shown here is derived from an EMBL/GenBank/DDBJ whole genome shotgun (WGS) entry which is preliminary data.</text>
</comment>
<dbReference type="CDD" id="cd06782">
    <property type="entry name" value="cpPDZ_CPP-like"/>
    <property type="match status" value="1"/>
</dbReference>
<dbReference type="InterPro" id="IPR001478">
    <property type="entry name" value="PDZ"/>
</dbReference>
<sequence>MQVLFLKILKKWTAMNIKKTTAIVLFIVAGILLPFSWVYNNASADGDDFYESIIRFDDIIRKIKTHYVVDVPAESLIVYAVDGMRDILDPHTNYFKEKEYKDLMVKTKGEFGGLGITIGIRENILTIIAPLPNTPASKVGLIAGDRIVKINGKSTAGIQIDEAVEKLRGKKGTTVTITIERQGVIDPFDVTVERDIIKIKSVQYSGMIDEKNKVGYILLVSFTEKSSSEMEAALRALQAQGMASLVLDLRSNPGGLLKQAVEVSEKFIGPGKMIVFTKGRDKSSMVEFKAQIGPTLSDKTPLVVLVNEGSASASEIVAGAIQDHDRGVVMGSQTYGKGSVQTILPLENNHALKLTTAYYYTPVGRCINMLANDVGQKRHEEQNAEAEMDEEGNPIEPKKDSVKTQKEEFKTLTLGRSVYGSGGITPDVDIDPEHFSRLEIEIVRKSMFFNFTVAEINRMKAKKQSIDEKTFKVSDDIYTNFIAYLQKEKFEYKSPEQTVLEELKKTVSGSRKDPADTSKILQGPYDKDMDRKIAEVESLTVKNRDYAFTRYKKAIVDRLTRDFLNFGVSEEAFYRYALRKDKFVITAIDLLKDQKRYNRILSKDFKKETP</sequence>
<evidence type="ECO:0000256" key="4">
    <source>
        <dbReference type="ARBA" id="ARBA00022825"/>
    </source>
</evidence>
<dbReference type="Pfam" id="PF17820">
    <property type="entry name" value="PDZ_6"/>
    <property type="match status" value="1"/>
</dbReference>
<dbReference type="PROSITE" id="PS50106">
    <property type="entry name" value="PDZ"/>
    <property type="match status" value="1"/>
</dbReference>
<keyword evidence="4 5" id="KW-0720">Serine protease</keyword>
<dbReference type="AlphaFoldDB" id="A0A1F7FBP1"/>
<evidence type="ECO:0000259" key="8">
    <source>
        <dbReference type="PROSITE" id="PS50106"/>
    </source>
</evidence>
<dbReference type="Gene3D" id="2.30.42.10">
    <property type="match status" value="1"/>
</dbReference>
<keyword evidence="7" id="KW-1133">Transmembrane helix</keyword>
<dbReference type="PANTHER" id="PTHR32060:SF30">
    <property type="entry name" value="CARBOXY-TERMINAL PROCESSING PROTEASE CTPA"/>
    <property type="match status" value="1"/>
</dbReference>
<reference evidence="9 10" key="1">
    <citation type="journal article" date="2016" name="Nat. Commun.">
        <title>Thousands of microbial genomes shed light on interconnected biogeochemical processes in an aquifer system.</title>
        <authorList>
            <person name="Anantharaman K."/>
            <person name="Brown C.T."/>
            <person name="Hug L.A."/>
            <person name="Sharon I."/>
            <person name="Castelle C.J."/>
            <person name="Probst A.J."/>
            <person name="Thomas B.C."/>
            <person name="Singh A."/>
            <person name="Wilkins M.J."/>
            <person name="Karaoz U."/>
            <person name="Brodie E.L."/>
            <person name="Williams K.H."/>
            <person name="Hubbard S.S."/>
            <person name="Banfield J.F."/>
        </authorList>
    </citation>
    <scope>NUCLEOTIDE SEQUENCE [LARGE SCALE GENOMIC DNA]</scope>
</reference>
<feature type="domain" description="PDZ" evidence="8">
    <location>
        <begin position="100"/>
        <end position="182"/>
    </location>
</feature>
<keyword evidence="7" id="KW-0472">Membrane</keyword>
<dbReference type="PANTHER" id="PTHR32060">
    <property type="entry name" value="TAIL-SPECIFIC PROTEASE"/>
    <property type="match status" value="1"/>
</dbReference>
<comment type="similarity">
    <text evidence="1 5">Belongs to the peptidase S41A family.</text>
</comment>
<protein>
    <recommendedName>
        <fullName evidence="8">PDZ domain-containing protein</fullName>
    </recommendedName>
</protein>
<evidence type="ECO:0000313" key="9">
    <source>
        <dbReference type="EMBL" id="OGK04100.1"/>
    </source>
</evidence>
<evidence type="ECO:0000256" key="5">
    <source>
        <dbReference type="RuleBase" id="RU004404"/>
    </source>
</evidence>
<feature type="region of interest" description="Disordered" evidence="6">
    <location>
        <begin position="378"/>
        <end position="404"/>
    </location>
</feature>
<dbReference type="GO" id="GO:0030288">
    <property type="term" value="C:outer membrane-bounded periplasmic space"/>
    <property type="evidence" value="ECO:0007669"/>
    <property type="project" value="TreeGrafter"/>
</dbReference>
<evidence type="ECO:0000256" key="6">
    <source>
        <dbReference type="SAM" id="MobiDB-lite"/>
    </source>
</evidence>
<feature type="transmembrane region" description="Helical" evidence="7">
    <location>
        <begin position="21"/>
        <end position="39"/>
    </location>
</feature>